<reference evidence="1" key="1">
    <citation type="submission" date="2021-05" db="EMBL/GenBank/DDBJ databases">
        <authorList>
            <person name="Scholz U."/>
            <person name="Mascher M."/>
            <person name="Fiebig A."/>
        </authorList>
    </citation>
    <scope>NUCLEOTIDE SEQUENCE [LARGE SCALE GENOMIC DNA]</scope>
</reference>
<dbReference type="EnsemblPlants" id="AVESA.00010b.r2.6CG1080000.1">
    <property type="protein sequence ID" value="AVESA.00010b.r2.6CG1080000.1.CDS"/>
    <property type="gene ID" value="AVESA.00010b.r2.6CG1080000"/>
</dbReference>
<dbReference type="Proteomes" id="UP001732700">
    <property type="component" value="Chromosome 6C"/>
</dbReference>
<keyword evidence="2" id="KW-1185">Reference proteome</keyword>
<organism evidence="1 2">
    <name type="scientific">Avena sativa</name>
    <name type="common">Oat</name>
    <dbReference type="NCBI Taxonomy" id="4498"/>
    <lineage>
        <taxon>Eukaryota</taxon>
        <taxon>Viridiplantae</taxon>
        <taxon>Streptophyta</taxon>
        <taxon>Embryophyta</taxon>
        <taxon>Tracheophyta</taxon>
        <taxon>Spermatophyta</taxon>
        <taxon>Magnoliopsida</taxon>
        <taxon>Liliopsida</taxon>
        <taxon>Poales</taxon>
        <taxon>Poaceae</taxon>
        <taxon>BOP clade</taxon>
        <taxon>Pooideae</taxon>
        <taxon>Poodae</taxon>
        <taxon>Poeae</taxon>
        <taxon>Poeae Chloroplast Group 1 (Aveneae type)</taxon>
        <taxon>Aveninae</taxon>
        <taxon>Avena</taxon>
    </lineage>
</organism>
<reference evidence="1" key="2">
    <citation type="submission" date="2025-09" db="UniProtKB">
        <authorList>
            <consortium name="EnsemblPlants"/>
        </authorList>
    </citation>
    <scope>IDENTIFICATION</scope>
</reference>
<protein>
    <submittedName>
        <fullName evidence="1">Uncharacterized protein</fullName>
    </submittedName>
</protein>
<evidence type="ECO:0000313" key="2">
    <source>
        <dbReference type="Proteomes" id="UP001732700"/>
    </source>
</evidence>
<proteinExistence type="predicted"/>
<accession>A0ACD5Z1L0</accession>
<name>A0ACD5Z1L0_AVESA</name>
<sequence>MSMRGASGHRKKREVDQRQFEIAPIFLAEIFFFGLSKNDEFVNKNSNRTKKQQGDTSTASVKEEEEEEEEEVEVVVFLRGLLGTNTETTTIYPAEPSLCRAMTLLNPHYDVQHRIYKLSEKREIVPLRLRYHEVLSAKNMPYDEQYTPYIEKLRLLLFIHMVTRSTPKFNPATITTLVGRWRPETHTFHLRTDETTVTLQDMSMILALPIEGNPLCMSTDLDGWREQMVSLIGKDPPEVVNKKGETLRVAAGATFSWIRQNFKNCPEDADEETVMTYARVYVWYIITRTLFPDSSGDRAQWHWLKVLTVSDSKFSWGSTVLAWMYRQERNRWMHWWLFCSFFQCGAGNASQLGN</sequence>
<evidence type="ECO:0000313" key="1">
    <source>
        <dbReference type="EnsemblPlants" id="AVESA.00010b.r2.6CG1080000.1.CDS"/>
    </source>
</evidence>